<evidence type="ECO:0000256" key="2">
    <source>
        <dbReference type="ARBA" id="ARBA00022448"/>
    </source>
</evidence>
<feature type="transmembrane region" description="Helical" evidence="7">
    <location>
        <begin position="385"/>
        <end position="405"/>
    </location>
</feature>
<keyword evidence="5 7" id="KW-0472">Membrane</keyword>
<dbReference type="Pfam" id="PF07690">
    <property type="entry name" value="MFS_1"/>
    <property type="match status" value="1"/>
</dbReference>
<feature type="transmembrane region" description="Helical" evidence="7">
    <location>
        <begin position="213"/>
        <end position="233"/>
    </location>
</feature>
<accession>A0A9P0QPG5</accession>
<feature type="transmembrane region" description="Helical" evidence="7">
    <location>
        <begin position="318"/>
        <end position="336"/>
    </location>
</feature>
<sequence length="559" mass="64391">MKLPKWFPQERIVEETEEEIKSALVYLKDEHGEFRVKEYRDEVNRPWWKFFDEYEYRKNVPRWSWFGEGASAAERKLLLKLDAHIIIYCVMGYWCKFFDSANLTNAYVSGMKEDVGMKGNDLIDASLMSGVGNVIFCLPIMYILPRFPTTYVLFVSEFLWSLCTLLTFTVSNPSSLKAARFFLGSFETFYFPIVHHTLSNFYKPSEISSRASIFYCGQYLGILTSGLLQSSIYEHLNGVNGLAGWKWMFIIDGIISFAVAFIGLFLMPGTPFKCYSLWLTDDDIKLCRRRMRSNGTDDGSNLKSFLDWDTWKRMFTSWHFWILSLGGIGGYNANASSQGQFALWLDSLGEYSVAKVNNYTAIPPALGLAYVIITCFAADIFQKRFGMIGFAQSMNLVSCVILAVWDVPKAAKWFAYYWGYWSWSQSSVFYPLVNDILRHDANLKSIEFMLNYIIGLQSYIWISKLVWETVDAPKFQKGFITAASMGMLEAFCMLLGYFYFKRDERKRALEQGIYLYNSGKGEYPPNDSREAELGSDKQSYDVKLEIKADSNSIQDQNSD</sequence>
<proteinExistence type="inferred from homology"/>
<organism evidence="8 9">
    <name type="scientific">[Candida] railenensis</name>
    <dbReference type="NCBI Taxonomy" id="45579"/>
    <lineage>
        <taxon>Eukaryota</taxon>
        <taxon>Fungi</taxon>
        <taxon>Dikarya</taxon>
        <taxon>Ascomycota</taxon>
        <taxon>Saccharomycotina</taxon>
        <taxon>Pichiomycetes</taxon>
        <taxon>Debaryomycetaceae</taxon>
        <taxon>Kurtzmaniella</taxon>
    </lineage>
</organism>
<feature type="transmembrane region" description="Helical" evidence="7">
    <location>
        <begin position="479"/>
        <end position="500"/>
    </location>
</feature>
<dbReference type="SUPFAM" id="SSF103473">
    <property type="entry name" value="MFS general substrate transporter"/>
    <property type="match status" value="1"/>
</dbReference>
<comment type="caution">
    <text evidence="8">The sequence shown here is derived from an EMBL/GenBank/DDBJ whole genome shotgun (WGS) entry which is preliminary data.</text>
</comment>
<dbReference type="PANTHER" id="PTHR43791:SF31">
    <property type="entry name" value="VITAMIN H TRANSPORTER"/>
    <property type="match status" value="1"/>
</dbReference>
<dbReference type="OrthoDB" id="3639251at2759"/>
<feature type="transmembrane region" description="Helical" evidence="7">
    <location>
        <begin position="122"/>
        <end position="144"/>
    </location>
</feature>
<evidence type="ECO:0000256" key="1">
    <source>
        <dbReference type="ARBA" id="ARBA00004141"/>
    </source>
</evidence>
<keyword evidence="3 7" id="KW-0812">Transmembrane</keyword>
<evidence type="ECO:0000313" key="8">
    <source>
        <dbReference type="EMBL" id="CAH2352499.1"/>
    </source>
</evidence>
<evidence type="ECO:0000256" key="6">
    <source>
        <dbReference type="ARBA" id="ARBA00037968"/>
    </source>
</evidence>
<dbReference type="AlphaFoldDB" id="A0A9P0QPG5"/>
<dbReference type="InterPro" id="IPR011701">
    <property type="entry name" value="MFS"/>
</dbReference>
<dbReference type="Proteomes" id="UP000837801">
    <property type="component" value="Unassembled WGS sequence"/>
</dbReference>
<evidence type="ECO:0000256" key="7">
    <source>
        <dbReference type="SAM" id="Phobius"/>
    </source>
</evidence>
<evidence type="ECO:0000256" key="4">
    <source>
        <dbReference type="ARBA" id="ARBA00022989"/>
    </source>
</evidence>
<feature type="transmembrane region" description="Helical" evidence="7">
    <location>
        <begin position="150"/>
        <end position="170"/>
    </location>
</feature>
<keyword evidence="4 7" id="KW-1133">Transmembrane helix</keyword>
<keyword evidence="2" id="KW-0813">Transport</keyword>
<feature type="transmembrane region" description="Helical" evidence="7">
    <location>
        <begin position="356"/>
        <end position="378"/>
    </location>
</feature>
<dbReference type="PANTHER" id="PTHR43791">
    <property type="entry name" value="PERMEASE-RELATED"/>
    <property type="match status" value="1"/>
</dbReference>
<dbReference type="GO" id="GO:0022857">
    <property type="term" value="F:transmembrane transporter activity"/>
    <property type="evidence" value="ECO:0007669"/>
    <property type="project" value="InterPro"/>
</dbReference>
<keyword evidence="9" id="KW-1185">Reference proteome</keyword>
<comment type="subcellular location">
    <subcellularLocation>
        <location evidence="1">Membrane</location>
        <topology evidence="1">Multi-pass membrane protein</topology>
    </subcellularLocation>
</comment>
<feature type="transmembrane region" description="Helical" evidence="7">
    <location>
        <begin position="245"/>
        <end position="267"/>
    </location>
</feature>
<gene>
    <name evidence="8" type="ORF">CLIB1423_07S00892</name>
</gene>
<dbReference type="FunFam" id="1.20.1250.20:FF:000065">
    <property type="entry name" value="Putative MFS pantothenate transporter"/>
    <property type="match status" value="1"/>
</dbReference>
<evidence type="ECO:0000313" key="9">
    <source>
        <dbReference type="Proteomes" id="UP000837801"/>
    </source>
</evidence>
<dbReference type="EMBL" id="CAKXYY010000007">
    <property type="protein sequence ID" value="CAH2352499.1"/>
    <property type="molecule type" value="Genomic_DNA"/>
</dbReference>
<protein>
    <submittedName>
        <fullName evidence="8">Vitamin H transporter</fullName>
    </submittedName>
</protein>
<dbReference type="InterPro" id="IPR036259">
    <property type="entry name" value="MFS_trans_sf"/>
</dbReference>
<comment type="similarity">
    <text evidence="6">Belongs to the major facilitator superfamily. Allantoate permease family.</text>
</comment>
<evidence type="ECO:0000256" key="3">
    <source>
        <dbReference type="ARBA" id="ARBA00022692"/>
    </source>
</evidence>
<name>A0A9P0QPG5_9ASCO</name>
<dbReference type="GO" id="GO:0016020">
    <property type="term" value="C:membrane"/>
    <property type="evidence" value="ECO:0007669"/>
    <property type="project" value="UniProtKB-SubCell"/>
</dbReference>
<reference evidence="8" key="1">
    <citation type="submission" date="2022-03" db="EMBL/GenBank/DDBJ databases">
        <authorList>
            <person name="Legras J.-L."/>
            <person name="Devillers H."/>
            <person name="Grondin C."/>
        </authorList>
    </citation>
    <scope>NUCLEOTIDE SEQUENCE</scope>
    <source>
        <strain evidence="8">CLIB 1423</strain>
    </source>
</reference>
<evidence type="ECO:0000256" key="5">
    <source>
        <dbReference type="ARBA" id="ARBA00023136"/>
    </source>
</evidence>
<dbReference type="Gene3D" id="1.20.1250.20">
    <property type="entry name" value="MFS general substrate transporter like domains"/>
    <property type="match status" value="1"/>
</dbReference>